<feature type="domain" description="T-Q ester bond containing" evidence="8">
    <location>
        <begin position="979"/>
        <end position="1100"/>
    </location>
</feature>
<gene>
    <name evidence="9" type="ORF">SAMN05216447_11336</name>
</gene>
<dbReference type="InterPro" id="IPR041033">
    <property type="entry name" value="SpaA_PFL_dom_1"/>
</dbReference>
<feature type="compositionally biased region" description="Basic and acidic residues" evidence="4">
    <location>
        <begin position="764"/>
        <end position="773"/>
    </location>
</feature>
<feature type="domain" description="T-Q ester bond containing" evidence="8">
    <location>
        <begin position="856"/>
        <end position="976"/>
    </location>
</feature>
<evidence type="ECO:0000256" key="3">
    <source>
        <dbReference type="ARBA" id="ARBA00022729"/>
    </source>
</evidence>
<comment type="similarity">
    <text evidence="1">Belongs to the serine-aspartate repeat-containing protein (SDr) family.</text>
</comment>
<evidence type="ECO:0000259" key="7">
    <source>
        <dbReference type="Pfam" id="PF17802"/>
    </source>
</evidence>
<feature type="domain" description="SpaA-like prealbumin fold" evidence="7">
    <location>
        <begin position="265"/>
        <end position="316"/>
    </location>
</feature>
<dbReference type="InterPro" id="IPR041100">
    <property type="entry name" value="TQ"/>
</dbReference>
<keyword evidence="5" id="KW-0472">Membrane</keyword>
<evidence type="ECO:0000256" key="1">
    <source>
        <dbReference type="ARBA" id="ARBA00007257"/>
    </source>
</evidence>
<sequence>MRASPRFQQSKAAAAKALPRGKRVMPMLVMAIVLIAITVLASSGYGLDAGQKTFTGFKTESGQWGYKSNSDEVAYCLDGQKAGPDGATYAACSEKATGAAGYIAFHGYPRTTSICGRDLTPNEARMATQWALWIHGGFLTRSGLTAKANAAEGYPAGARWLPWHQSRKEVRDAALALLDEAEAWERAGSDGSESEYAIVYQPTGAGDRQRILLAPNTGSIELRKQSAAPGVTRDNPNYSLGQASYLVYLDESCTHRARDIFGREVDITTDESGRGRADDLQEGTYYVKEAGSPRGFALSPEIHRVTVTRDDVSTVEGKVEDNPKTAMATVQKLDQDGVALGSDAVAASAQGNASLEGALFELSFYASADGRREGRPTRVWTFQTDEKGVATFDEAHFSSGDELYRNASGKIVLPLGSYSVREVAAPSGYQLSDADSHPFDIVQENGVAKVKSDSWNVPQAKGAEGRAISDRVLRAGICVRKEDTEHGRAQGDASLAGISFDIVNKSRGAVVVDGNVYQPGDRIKGRLVTDESGRASTACDLLPVGTYEVVEAASNESMRLGSEGKTVTIAPGDVGRLVEVDSAFSDEVKRGGIGVRKVDLETEANRPLGAASLDGAHFSVRNASDAPVVVGGKAYAPGETIDKAELVTDDKGAAQTAGDLLPYGTYEVWESAAPRGYLLSDEKCRATRQTVMLREDGAIVSQPEGPTKDQVIRGDIAFTKKEAGSMRPLAGCAFKITSLTTGESHVVVADQNGMVDTSAGWVPHTRDTNKNDAADNQDGSADESKGTPNAGVWFSGTKDGEARPNDSLGALPFDSYEVDELTGPSNEGTSQVSFTVTITRDDVKVDLGTIDDEPLPRLETVARGDLGPKTSAASAEAKLVDTIYYDNVKPNSRYTAVATLMDKRTGKMVTCDDGSAVEGRCTFSTNAPYGTAEVDIPVDATGLGERDLVIFETLLDNRGRRVAIHNDPDNADQTISIQPTISTKASDGADGNHEVPSAGAQTIDDEVSYSGLIPGEKYVISGCLMDGRTGQPLLDADGNRLTSEVSLAPVEPTGKARVSFHLEGEQGQTDSIVVFERLTRGDEVVATHEDLSDESQTIKVPRIETSASNAPDGTSQNQAGDNPTVTDRVTYTGLEPNATYMLTGRLVDKDNGQELTDPNGRTLEAELEFTPEEASGTVSLSFSAPRETLAGRRAVAFEKLERDGVVLASHEDLDSEEQSVSFPELQTEACETEDDSHFAGSEAPCQIRDVVTYSGLTPGATYVVRGSLRQGGTGEALPEGSGQAVESQAEFVPETPSGSVEVAFDVDGSKLKGKAVVAFEELWAGDRKVAEHADANDKAQSVHFARMATRAFDKADGDSAVDAGRAELADEVSYENLVAGQEYKLSGTLMDKETGQPARDAEGSEIRGEATFTPHEASGTAEVTCKADLATLDGHELVFFESLTKGDVEIASHKDIEDKEQTVRVEKRKGAAMPQTGVMSLAAVAIAIGVALLIVQGLAKPRSGTRHE</sequence>
<dbReference type="EMBL" id="FNWT01000013">
    <property type="protein sequence ID" value="SEH69125.1"/>
    <property type="molecule type" value="Genomic_DNA"/>
</dbReference>
<feature type="domain" description="T-Q ester bond containing" evidence="8">
    <location>
        <begin position="1223"/>
        <end position="1343"/>
    </location>
</feature>
<keyword evidence="3" id="KW-0732">Signal</keyword>
<dbReference type="Gene3D" id="2.60.40.3930">
    <property type="match status" value="5"/>
</dbReference>
<reference evidence="9 10" key="1">
    <citation type="submission" date="2016-10" db="EMBL/GenBank/DDBJ databases">
        <authorList>
            <person name="Varghese N."/>
            <person name="Submissions S."/>
        </authorList>
    </citation>
    <scope>NUCLEOTIDE SEQUENCE [LARGE SCALE GENOMIC DNA]</scope>
    <source>
        <strain evidence="9 10">WCP15</strain>
    </source>
</reference>
<keyword evidence="2" id="KW-0964">Secreted</keyword>
<evidence type="ECO:0000256" key="2">
    <source>
        <dbReference type="ARBA" id="ARBA00022525"/>
    </source>
</evidence>
<dbReference type="PANTHER" id="PTHR36108">
    <property type="entry name" value="COLOSSIN-B-RELATED"/>
    <property type="match status" value="1"/>
</dbReference>
<dbReference type="NCBIfam" id="NF033903">
    <property type="entry name" value="VaFE_rpt"/>
    <property type="match status" value="5"/>
</dbReference>
<dbReference type="RefSeq" id="WP_143327739.1">
    <property type="nucleotide sequence ID" value="NZ_FNWT01000013.1"/>
</dbReference>
<feature type="domain" description="Thioester" evidence="6">
    <location>
        <begin position="73"/>
        <end position="181"/>
    </location>
</feature>
<dbReference type="Pfam" id="PF08341">
    <property type="entry name" value="TED"/>
    <property type="match status" value="1"/>
</dbReference>
<feature type="transmembrane region" description="Helical" evidence="5">
    <location>
        <begin position="1477"/>
        <end position="1499"/>
    </location>
</feature>
<evidence type="ECO:0000256" key="5">
    <source>
        <dbReference type="SAM" id="Phobius"/>
    </source>
</evidence>
<keyword evidence="10" id="KW-1185">Reference proteome</keyword>
<dbReference type="Proteomes" id="UP000199135">
    <property type="component" value="Unassembled WGS sequence"/>
</dbReference>
<feature type="compositionally biased region" description="Polar residues" evidence="4">
    <location>
        <begin position="1105"/>
        <end position="1125"/>
    </location>
</feature>
<organism evidence="9 10">
    <name type="scientific">Parafannyhessea umbonata</name>
    <dbReference type="NCBI Taxonomy" id="604330"/>
    <lineage>
        <taxon>Bacteria</taxon>
        <taxon>Bacillati</taxon>
        <taxon>Actinomycetota</taxon>
        <taxon>Coriobacteriia</taxon>
        <taxon>Coriobacteriales</taxon>
        <taxon>Atopobiaceae</taxon>
        <taxon>Parafannyhessea</taxon>
    </lineage>
</organism>
<evidence type="ECO:0000313" key="9">
    <source>
        <dbReference type="EMBL" id="SEH69125.1"/>
    </source>
</evidence>
<accession>A0A1H6K9H4</accession>
<evidence type="ECO:0000259" key="6">
    <source>
        <dbReference type="Pfam" id="PF08341"/>
    </source>
</evidence>
<feature type="domain" description="SpaA-like prealbumin fold" evidence="7">
    <location>
        <begin position="349"/>
        <end position="451"/>
    </location>
</feature>
<proteinExistence type="inferred from homology"/>
<evidence type="ECO:0000259" key="8">
    <source>
        <dbReference type="Pfam" id="PF18202"/>
    </source>
</evidence>
<dbReference type="Pfam" id="PF18202">
    <property type="entry name" value="TQ"/>
    <property type="match status" value="5"/>
</dbReference>
<keyword evidence="5" id="KW-1133">Transmembrane helix</keyword>
<dbReference type="Pfam" id="PF17802">
    <property type="entry name" value="SpaA"/>
    <property type="match status" value="3"/>
</dbReference>
<feature type="domain" description="T-Q ester bond containing" evidence="8">
    <location>
        <begin position="1346"/>
        <end position="1465"/>
    </location>
</feature>
<dbReference type="InterPro" id="IPR013552">
    <property type="entry name" value="Thioester_dom"/>
</dbReference>
<name>A0A1H6K9H4_9ACTN</name>
<keyword evidence="5" id="KW-0812">Transmembrane</keyword>
<feature type="region of interest" description="Disordered" evidence="4">
    <location>
        <begin position="1102"/>
        <end position="1125"/>
    </location>
</feature>
<evidence type="ECO:0000313" key="10">
    <source>
        <dbReference type="Proteomes" id="UP000199135"/>
    </source>
</evidence>
<feature type="region of interest" description="Disordered" evidence="4">
    <location>
        <begin position="757"/>
        <end position="809"/>
    </location>
</feature>
<dbReference type="Gene3D" id="2.60.40.10">
    <property type="entry name" value="Immunoglobulins"/>
    <property type="match status" value="4"/>
</dbReference>
<feature type="domain" description="T-Q ester bond containing" evidence="8">
    <location>
        <begin position="1101"/>
        <end position="1221"/>
    </location>
</feature>
<protein>
    <submittedName>
        <fullName evidence="9">Cna protein B-type domain-containing protein</fullName>
    </submittedName>
</protein>
<feature type="domain" description="SpaA-like prealbumin fold" evidence="7">
    <location>
        <begin position="611"/>
        <end position="685"/>
    </location>
</feature>
<comment type="caution">
    <text evidence="9">The sequence shown here is derived from an EMBL/GenBank/DDBJ whole genome shotgun (WGS) entry which is preliminary data.</text>
</comment>
<evidence type="ECO:0000256" key="4">
    <source>
        <dbReference type="SAM" id="MobiDB-lite"/>
    </source>
</evidence>
<dbReference type="PANTHER" id="PTHR36108:SF13">
    <property type="entry name" value="COLOSSIN-B-RELATED"/>
    <property type="match status" value="1"/>
</dbReference>
<dbReference type="InterPro" id="IPR013783">
    <property type="entry name" value="Ig-like_fold"/>
</dbReference>